<reference evidence="2 3" key="1">
    <citation type="submission" date="2019-03" db="EMBL/GenBank/DDBJ databases">
        <title>First draft genome of Liparis tanakae, snailfish: a comprehensive survey of snailfish specific genes.</title>
        <authorList>
            <person name="Kim W."/>
            <person name="Song I."/>
            <person name="Jeong J.-H."/>
            <person name="Kim D."/>
            <person name="Kim S."/>
            <person name="Ryu S."/>
            <person name="Song J.Y."/>
            <person name="Lee S.K."/>
        </authorList>
    </citation>
    <scope>NUCLEOTIDE SEQUENCE [LARGE SCALE GENOMIC DNA]</scope>
    <source>
        <tissue evidence="2">Muscle</tissue>
    </source>
</reference>
<feature type="compositionally biased region" description="Polar residues" evidence="1">
    <location>
        <begin position="24"/>
        <end position="36"/>
    </location>
</feature>
<evidence type="ECO:0000313" key="2">
    <source>
        <dbReference type="EMBL" id="TNN71309.1"/>
    </source>
</evidence>
<dbReference type="EMBL" id="SRLO01000152">
    <property type="protein sequence ID" value="TNN71309.1"/>
    <property type="molecule type" value="Genomic_DNA"/>
</dbReference>
<protein>
    <submittedName>
        <fullName evidence="2">Uncharacterized protein</fullName>
    </submittedName>
</protein>
<dbReference type="AlphaFoldDB" id="A0A4Z2HZN2"/>
<name>A0A4Z2HZN2_9TELE</name>
<keyword evidence="3" id="KW-1185">Reference proteome</keyword>
<organism evidence="2 3">
    <name type="scientific">Liparis tanakae</name>
    <name type="common">Tanaka's snailfish</name>
    <dbReference type="NCBI Taxonomy" id="230148"/>
    <lineage>
        <taxon>Eukaryota</taxon>
        <taxon>Metazoa</taxon>
        <taxon>Chordata</taxon>
        <taxon>Craniata</taxon>
        <taxon>Vertebrata</taxon>
        <taxon>Euteleostomi</taxon>
        <taxon>Actinopterygii</taxon>
        <taxon>Neopterygii</taxon>
        <taxon>Teleostei</taxon>
        <taxon>Neoteleostei</taxon>
        <taxon>Acanthomorphata</taxon>
        <taxon>Eupercaria</taxon>
        <taxon>Perciformes</taxon>
        <taxon>Cottioidei</taxon>
        <taxon>Cottales</taxon>
        <taxon>Liparidae</taxon>
        <taxon>Liparis</taxon>
    </lineage>
</organism>
<sequence length="112" mass="12563">MIQTSTIHQADGGREEEWAESQRWAESQQGHGIPCPSTNRCPPCCLRVSEAAVPAMLSPAVLPRYSHLVITANTLPLIELFQHQLGAVVKGLECRNNLPIHRYKYFKGRRAE</sequence>
<proteinExistence type="predicted"/>
<gene>
    <name evidence="2" type="ORF">EYF80_018511</name>
</gene>
<evidence type="ECO:0000256" key="1">
    <source>
        <dbReference type="SAM" id="MobiDB-lite"/>
    </source>
</evidence>
<accession>A0A4Z2HZN2</accession>
<dbReference type="Proteomes" id="UP000314294">
    <property type="component" value="Unassembled WGS sequence"/>
</dbReference>
<evidence type="ECO:0000313" key="3">
    <source>
        <dbReference type="Proteomes" id="UP000314294"/>
    </source>
</evidence>
<feature type="region of interest" description="Disordered" evidence="1">
    <location>
        <begin position="1"/>
        <end position="36"/>
    </location>
</feature>
<comment type="caution">
    <text evidence="2">The sequence shown here is derived from an EMBL/GenBank/DDBJ whole genome shotgun (WGS) entry which is preliminary data.</text>
</comment>